<dbReference type="EMBL" id="BK015442">
    <property type="protein sequence ID" value="DAE06834.1"/>
    <property type="molecule type" value="Genomic_DNA"/>
</dbReference>
<sequence>MAEFEAITTQEAFDTAIKARLERNTRTVTEQVAKQYEGWLSPEDAAKNSEALGGQVAELTKQLDESKRALADLTAKAKASEISSLKMRSAFEAGLPFELAERLSGETAEEILADAEKLAKITHKGQTTPQYNSEKPPADAKKSAYMDMLAAMKK</sequence>
<reference evidence="1" key="1">
    <citation type="journal article" date="2021" name="Proc. Natl. Acad. Sci. U.S.A.">
        <title>A Catalog of Tens of Thousands of Viruses from Human Metagenomes Reveals Hidden Associations with Chronic Diseases.</title>
        <authorList>
            <person name="Tisza M.J."/>
            <person name="Buck C.B."/>
        </authorList>
    </citation>
    <scope>NUCLEOTIDE SEQUENCE</scope>
    <source>
        <strain evidence="1">CtXBp18</strain>
    </source>
</reference>
<evidence type="ECO:0000313" key="1">
    <source>
        <dbReference type="EMBL" id="DAE06834.1"/>
    </source>
</evidence>
<name>A0A8S5PIV2_9CAUD</name>
<protein>
    <submittedName>
        <fullName evidence="1">Major head protein</fullName>
    </submittedName>
</protein>
<accession>A0A8S5PIV2</accession>
<proteinExistence type="predicted"/>
<organism evidence="1">
    <name type="scientific">Siphoviridae sp. ctXBp18</name>
    <dbReference type="NCBI Taxonomy" id="2825541"/>
    <lineage>
        <taxon>Viruses</taxon>
        <taxon>Duplodnaviria</taxon>
        <taxon>Heunggongvirae</taxon>
        <taxon>Uroviricota</taxon>
        <taxon>Caudoviricetes</taxon>
    </lineage>
</organism>